<evidence type="ECO:0000259" key="10">
    <source>
        <dbReference type="Pfam" id="PF00696"/>
    </source>
</evidence>
<organism evidence="11 12">
    <name type="scientific">Maledivibacter halophilus</name>
    <dbReference type="NCBI Taxonomy" id="36842"/>
    <lineage>
        <taxon>Bacteria</taxon>
        <taxon>Bacillati</taxon>
        <taxon>Bacillota</taxon>
        <taxon>Clostridia</taxon>
        <taxon>Peptostreptococcales</taxon>
        <taxon>Caminicellaceae</taxon>
        <taxon>Maledivibacter</taxon>
    </lineage>
</organism>
<dbReference type="RefSeq" id="WP_079495933.1">
    <property type="nucleotide sequence ID" value="NZ_FUZT01000026.1"/>
</dbReference>
<comment type="subcellular location">
    <subcellularLocation>
        <location evidence="9">Cytoplasm</location>
    </subcellularLocation>
</comment>
<dbReference type="PANTHER" id="PTHR23342">
    <property type="entry name" value="N-ACETYLGLUTAMATE SYNTHASE"/>
    <property type="match status" value="1"/>
</dbReference>
<comment type="function">
    <text evidence="9">Catalyzes the ATP-dependent phosphorylation of N-acetyl-L-glutamate.</text>
</comment>
<keyword evidence="4 9" id="KW-0808">Transferase</keyword>
<dbReference type="UniPathway" id="UPA00068">
    <property type="reaction ID" value="UER00107"/>
</dbReference>
<dbReference type="InterPro" id="IPR036393">
    <property type="entry name" value="AceGlu_kinase-like_sf"/>
</dbReference>
<dbReference type="InterPro" id="IPR004662">
    <property type="entry name" value="AcgluKinase_fam"/>
</dbReference>
<dbReference type="NCBIfam" id="TIGR00761">
    <property type="entry name" value="argB"/>
    <property type="match status" value="1"/>
</dbReference>
<dbReference type="HAMAP" id="MF_00082">
    <property type="entry name" value="ArgB"/>
    <property type="match status" value="1"/>
</dbReference>
<dbReference type="Gene3D" id="3.40.1160.10">
    <property type="entry name" value="Acetylglutamate kinase-like"/>
    <property type="match status" value="1"/>
</dbReference>
<dbReference type="EMBL" id="FUZT01000026">
    <property type="protein sequence ID" value="SKC91765.1"/>
    <property type="molecule type" value="Genomic_DNA"/>
</dbReference>
<dbReference type="GO" id="GO:0005737">
    <property type="term" value="C:cytoplasm"/>
    <property type="evidence" value="ECO:0007669"/>
    <property type="project" value="UniProtKB-SubCell"/>
</dbReference>
<dbReference type="AlphaFoldDB" id="A0A1T5MU83"/>
<dbReference type="GO" id="GO:0005524">
    <property type="term" value="F:ATP binding"/>
    <property type="evidence" value="ECO:0007669"/>
    <property type="project" value="UniProtKB-UniRule"/>
</dbReference>
<comment type="pathway">
    <text evidence="1 9">Amino-acid biosynthesis; L-arginine biosynthesis; N(2)-acetyl-L-ornithine from L-glutamate: step 2/4.</text>
</comment>
<dbReference type="GO" id="GO:0003991">
    <property type="term" value="F:acetylglutamate kinase activity"/>
    <property type="evidence" value="ECO:0007669"/>
    <property type="project" value="UniProtKB-UniRule"/>
</dbReference>
<keyword evidence="9" id="KW-0963">Cytoplasm</keyword>
<gene>
    <name evidence="9" type="primary">argB</name>
    <name evidence="11" type="ORF">SAMN02194393_05365</name>
</gene>
<dbReference type="GO" id="GO:0042450">
    <property type="term" value="P:L-arginine biosynthetic process via ornithine"/>
    <property type="evidence" value="ECO:0007669"/>
    <property type="project" value="UniProtKB-UniRule"/>
</dbReference>
<dbReference type="InterPro" id="IPR037528">
    <property type="entry name" value="ArgB"/>
</dbReference>
<feature type="site" description="Transition state stabilizer" evidence="9">
    <location>
        <position position="29"/>
    </location>
</feature>
<dbReference type="PIRSF" id="PIRSF000728">
    <property type="entry name" value="NAGK"/>
    <property type="match status" value="1"/>
</dbReference>
<dbReference type="FunFam" id="3.40.1160.10:FF:000004">
    <property type="entry name" value="Acetylglutamate kinase"/>
    <property type="match status" value="1"/>
</dbReference>
<evidence type="ECO:0000256" key="7">
    <source>
        <dbReference type="ARBA" id="ARBA00022840"/>
    </source>
</evidence>
<comment type="catalytic activity">
    <reaction evidence="8 9">
        <text>N-acetyl-L-glutamate + ATP = N-acetyl-L-glutamyl 5-phosphate + ADP</text>
        <dbReference type="Rhea" id="RHEA:14629"/>
        <dbReference type="ChEBI" id="CHEBI:30616"/>
        <dbReference type="ChEBI" id="CHEBI:44337"/>
        <dbReference type="ChEBI" id="CHEBI:57936"/>
        <dbReference type="ChEBI" id="CHEBI:456216"/>
        <dbReference type="EC" id="2.7.2.8"/>
    </reaction>
</comment>
<dbReference type="InterPro" id="IPR001048">
    <property type="entry name" value="Asp/Glu/Uridylate_kinase"/>
</dbReference>
<feature type="binding site" evidence="9">
    <location>
        <position position="86"/>
    </location>
    <ligand>
        <name>substrate</name>
    </ligand>
</feature>
<keyword evidence="2 9" id="KW-0055">Arginine biosynthesis</keyword>
<evidence type="ECO:0000256" key="8">
    <source>
        <dbReference type="ARBA" id="ARBA00048141"/>
    </source>
</evidence>
<evidence type="ECO:0000313" key="11">
    <source>
        <dbReference type="EMBL" id="SKC91765.1"/>
    </source>
</evidence>
<evidence type="ECO:0000256" key="2">
    <source>
        <dbReference type="ARBA" id="ARBA00022571"/>
    </source>
</evidence>
<keyword evidence="5 9" id="KW-0547">Nucleotide-binding</keyword>
<dbReference type="Pfam" id="PF00696">
    <property type="entry name" value="AA_kinase"/>
    <property type="match status" value="1"/>
</dbReference>
<keyword evidence="12" id="KW-1185">Reference proteome</keyword>
<evidence type="ECO:0000256" key="1">
    <source>
        <dbReference type="ARBA" id="ARBA00004828"/>
    </source>
</evidence>
<keyword evidence="7 9" id="KW-0067">ATP-binding</keyword>
<protein>
    <recommendedName>
        <fullName evidence="9">Acetylglutamate kinase</fullName>
        <ecNumber evidence="9">2.7.2.8</ecNumber>
    </recommendedName>
    <alternativeName>
        <fullName evidence="9">N-acetyl-L-glutamate 5-phosphotransferase</fullName>
    </alternativeName>
    <alternativeName>
        <fullName evidence="9">NAG kinase</fullName>
        <shortName evidence="9">NAGK</shortName>
    </alternativeName>
</protein>
<feature type="domain" description="Aspartate/glutamate/uridylate kinase" evidence="10">
    <location>
        <begin position="24"/>
        <end position="266"/>
    </location>
</feature>
<dbReference type="EC" id="2.7.2.8" evidence="9"/>
<evidence type="ECO:0000256" key="5">
    <source>
        <dbReference type="ARBA" id="ARBA00022741"/>
    </source>
</evidence>
<keyword evidence="3 9" id="KW-0028">Amino-acid biosynthesis</keyword>
<dbReference type="InterPro" id="IPR001057">
    <property type="entry name" value="Glu/AcGlu_kinase"/>
</dbReference>
<keyword evidence="6 9" id="KW-0418">Kinase</keyword>
<feature type="binding site" evidence="9">
    <location>
        <begin position="64"/>
        <end position="65"/>
    </location>
    <ligand>
        <name>substrate</name>
    </ligand>
</feature>
<evidence type="ECO:0000256" key="3">
    <source>
        <dbReference type="ARBA" id="ARBA00022605"/>
    </source>
</evidence>
<proteinExistence type="inferred from homology"/>
<evidence type="ECO:0000313" key="12">
    <source>
        <dbReference type="Proteomes" id="UP000190285"/>
    </source>
</evidence>
<comment type="similarity">
    <text evidence="9">Belongs to the acetylglutamate kinase family. ArgB subfamily.</text>
</comment>
<dbReference type="Proteomes" id="UP000190285">
    <property type="component" value="Unassembled WGS sequence"/>
</dbReference>
<name>A0A1T5MU83_9FIRM</name>
<dbReference type="PANTHER" id="PTHR23342:SF0">
    <property type="entry name" value="N-ACETYLGLUTAMATE SYNTHASE, MITOCHONDRIAL"/>
    <property type="match status" value="1"/>
</dbReference>
<evidence type="ECO:0000256" key="6">
    <source>
        <dbReference type="ARBA" id="ARBA00022777"/>
    </source>
</evidence>
<feature type="site" description="Transition state stabilizer" evidence="9">
    <location>
        <position position="248"/>
    </location>
</feature>
<dbReference type="OrthoDB" id="9803155at2"/>
<evidence type="ECO:0000256" key="4">
    <source>
        <dbReference type="ARBA" id="ARBA00022679"/>
    </source>
</evidence>
<dbReference type="CDD" id="cd04250">
    <property type="entry name" value="AAK_NAGK-C"/>
    <property type="match status" value="1"/>
</dbReference>
<evidence type="ECO:0000256" key="9">
    <source>
        <dbReference type="HAMAP-Rule" id="MF_00082"/>
    </source>
</evidence>
<feature type="binding site" evidence="9">
    <location>
        <position position="185"/>
    </location>
    <ligand>
        <name>substrate</name>
    </ligand>
</feature>
<dbReference type="PRINTS" id="PR00474">
    <property type="entry name" value="GLU5KINASE"/>
</dbReference>
<sequence>MRILEEKVNVLIEALPYIKKFNGKTFVIKFGGSIMKNEEAQNAFIKDIVLMKLIGINLIIVHGGGPKISENIKALGKESEFVNGLRVTDEETMKIVEMVLSGQINKEITFKINNQGVKAIGISGKDGNFIRAIKKYIYNGKEKIDIGFVGEVEEINISFLKDLIDKDYIPVIAPIGFDEEGNSYNINADYVASAVSSAIKSEKLILLTDVEGLYKDINDKSTFISSLDSNEAKDLILQEIIKGGMLPKLECCISAIESGSKSVHMIDGRKEHSLLLEIFTDKGIGTMIKGGE</sequence>
<dbReference type="SUPFAM" id="SSF53633">
    <property type="entry name" value="Carbamate kinase-like"/>
    <property type="match status" value="1"/>
</dbReference>
<dbReference type="STRING" id="36842.SAMN02194393_05365"/>
<reference evidence="11 12" key="1">
    <citation type="submission" date="2017-02" db="EMBL/GenBank/DDBJ databases">
        <authorList>
            <person name="Peterson S.W."/>
        </authorList>
    </citation>
    <scope>NUCLEOTIDE SEQUENCE [LARGE SCALE GENOMIC DNA]</scope>
    <source>
        <strain evidence="11 12">M1</strain>
    </source>
</reference>
<accession>A0A1T5MU83</accession>
<dbReference type="InterPro" id="IPR041727">
    <property type="entry name" value="NAGK-C"/>
</dbReference>